<feature type="coiled-coil region" evidence="1">
    <location>
        <begin position="212"/>
        <end position="260"/>
    </location>
</feature>
<feature type="compositionally biased region" description="Basic and acidic residues" evidence="2">
    <location>
        <begin position="1315"/>
        <end position="1329"/>
    </location>
</feature>
<feature type="region of interest" description="Disordered" evidence="2">
    <location>
        <begin position="1013"/>
        <end position="1034"/>
    </location>
</feature>
<dbReference type="EMBL" id="CAXDID020000071">
    <property type="protein sequence ID" value="CAL6014898.1"/>
    <property type="molecule type" value="Genomic_DNA"/>
</dbReference>
<feature type="compositionally biased region" description="Polar residues" evidence="2">
    <location>
        <begin position="1296"/>
        <end position="1314"/>
    </location>
</feature>
<evidence type="ECO:0000256" key="1">
    <source>
        <dbReference type="SAM" id="Coils"/>
    </source>
</evidence>
<dbReference type="Proteomes" id="UP001642409">
    <property type="component" value="Unassembled WGS sequence"/>
</dbReference>
<feature type="compositionally biased region" description="Polar residues" evidence="2">
    <location>
        <begin position="1020"/>
        <end position="1034"/>
    </location>
</feature>
<keyword evidence="5" id="KW-1185">Reference proteome</keyword>
<evidence type="ECO:0000313" key="5">
    <source>
        <dbReference type="Proteomes" id="UP001642409"/>
    </source>
</evidence>
<proteinExistence type="predicted"/>
<keyword evidence="1" id="KW-0175">Coiled coil</keyword>
<feature type="compositionally biased region" description="Basic and acidic residues" evidence="2">
    <location>
        <begin position="1263"/>
        <end position="1275"/>
    </location>
</feature>
<feature type="compositionally biased region" description="Basic residues" evidence="2">
    <location>
        <begin position="1190"/>
        <end position="1200"/>
    </location>
</feature>
<feature type="region of interest" description="Disordered" evidence="2">
    <location>
        <begin position="1152"/>
        <end position="1336"/>
    </location>
</feature>
<feature type="compositionally biased region" description="Low complexity" evidence="2">
    <location>
        <begin position="619"/>
        <end position="630"/>
    </location>
</feature>
<name>A0AA86U4Y3_9EUKA</name>
<organism evidence="3">
    <name type="scientific">Hexamita inflata</name>
    <dbReference type="NCBI Taxonomy" id="28002"/>
    <lineage>
        <taxon>Eukaryota</taxon>
        <taxon>Metamonada</taxon>
        <taxon>Diplomonadida</taxon>
        <taxon>Hexamitidae</taxon>
        <taxon>Hexamitinae</taxon>
        <taxon>Hexamita</taxon>
    </lineage>
</organism>
<feature type="compositionally biased region" description="Polar residues" evidence="2">
    <location>
        <begin position="1232"/>
        <end position="1250"/>
    </location>
</feature>
<evidence type="ECO:0000313" key="3">
    <source>
        <dbReference type="EMBL" id="CAI9938082.1"/>
    </source>
</evidence>
<evidence type="ECO:0000313" key="4">
    <source>
        <dbReference type="EMBL" id="CAL6014898.1"/>
    </source>
</evidence>
<feature type="coiled-coil region" evidence="1">
    <location>
        <begin position="106"/>
        <end position="133"/>
    </location>
</feature>
<sequence>MNAQLQLKLPLLINEMLKDTISQCFQSLRTNIEARPMYVMFEEQLDCDPMIDHLVPKNILPIYDQFLKSAEAQLNASTFSQTFDLLNNIQNVIPDQEDLSGTLKELRIAQLEIREYAKEIALMQKQQAKAERRLKKQTSLTFQQLKESDRIGRLYEADRKFIDQKASQEQMQSKVANLEEDDEMKAIRSQLFKKESECQEFANQICVLARQLEELLHEKDLLTKQSENHSKETLNDKNELQLLQNKVNDLEQAVSDIYEQNNNELLEFTYKKIHPLKELKVKNESVVDFVEQSEPMPLTNASMQHSAEMNSFSIGTENNNSSIIEPKGKKAMMLKKVDAPDKTQFIYNANGEVVYLEQKQFTKVENGRYKDTKSKLEYFMKPDGTYYYNDQNKNQLYRNAEGKLIKDVKTTDGFVTCYVDNNNKNVVIEQNESEFTRYITNDGMIYSIDAHGYAYTIINKEKQALTSALKLNNNAQPPVVIQKIAQDQNELDFGSPTEFYYQGKRVSLYQLEVEATDKKLIYTDPKTKAKFQNVGGIIYQVDPENRIFAIDSKGTRYYKIAGLYNTTDVMCQIINGENIFFDQFNTKWIADIELQRYYTVDANGNKIVPMTIKDIQSVSSKLDKPSSSLSNLGNKSRSDLSRQKQNSSTIGFKAKEAAKEPESSESNLFKPLVIEGNKLEELDEYEENDDITLNQLDLTEIQVSSKHLQRQAKMLSKGKVRDQKELIKVQTNDATISQKVDNLIKKQVKLTYTDVLSQKCVDSFQFQQQVKTITKSSQTLPESSKSPFKVQVNTEHSDSDEIIELYNKSCQNSQLFAFEEGVQCNNEIPVYVPSQEDQIMLVNNSMQTDYVRILDDAEIEELYADEEFQEEEISATQEMKSHSTQYSMKSIPRYEEDKSVQYSRNSSVKQLQTIDNKYENKSVQQSRINSQKSTQVSRKYSAMSSNNNVKQTTQMIYQSQSQQKSKEQIEQQTDQTAKVLTVSNIEQQQVIKAKDEQANKNVKKYQDKNIFKEKEIPNTELKQNQTQTKLMQPNARQQLKQPVKNIIHNQNDEIKLADGQEQQQTQSSRDSIPQNNMQTSCEANTDVQDSINNYQTEPQEQQETEIEDVEELEEDDIISNQQIVNNNQTTETQQVKKLKSQKIIQLKQFNQNQKNDTQVIPSKQNKASNQTEDNKGALSAAQENSQINKIYKKEKTKPKATSKQSTNVKQVVEEAEINNENDDQTDPEDGQQQDNMQSEQSSRSVVQNTKIKPKSQKKVNTKNSDRNVEQTRQQEVEVENENVSVDYQQFKKNESNDVPENIPTNKQTNSNTKLQVDRKDQQPEREKNMNEMTNPNIDTQKSQYKQFASQSKNHALVSKDNLAKENNKLTKATQEKTFNTKSNSKQIEQSDTFKTQLQEQINNSYADNQELNCQPDLAQMDLIQESSANNQKPNIKQRPETIMLPKPPIPQPISHESHQSDILSALNTSTKRVVPSPIYQVQKESSFLISPLYKQQMDIKTIEQLKPTIGSPLINSEHRPHPSISNNFQSRSPSYFNVNSPSFNLNENDKAVQCNIFFRVLKKLPRKILARSPRFEQKPVQLEIVGYRYKPKPDKMKVQVVDVAEIAEGQLEKSGW</sequence>
<comment type="caution">
    <text evidence="3">The sequence shown here is derived from an EMBL/GenBank/DDBJ whole genome shotgun (WGS) entry which is preliminary data.</text>
</comment>
<feature type="compositionally biased region" description="Polar residues" evidence="2">
    <location>
        <begin position="1060"/>
        <end position="1077"/>
    </location>
</feature>
<reference evidence="3" key="1">
    <citation type="submission" date="2023-06" db="EMBL/GenBank/DDBJ databases">
        <authorList>
            <person name="Kurt Z."/>
        </authorList>
    </citation>
    <scope>NUCLEOTIDE SEQUENCE</scope>
</reference>
<feature type="region of interest" description="Disordered" evidence="2">
    <location>
        <begin position="1058"/>
        <end position="1077"/>
    </location>
</feature>
<feature type="compositionally biased region" description="Polar residues" evidence="2">
    <location>
        <begin position="1152"/>
        <end position="1171"/>
    </location>
</feature>
<feature type="compositionally biased region" description="Basic residues" evidence="2">
    <location>
        <begin position="1251"/>
        <end position="1260"/>
    </location>
</feature>
<reference evidence="4 5" key="2">
    <citation type="submission" date="2024-07" db="EMBL/GenBank/DDBJ databases">
        <authorList>
            <person name="Akdeniz Z."/>
        </authorList>
    </citation>
    <scope>NUCLEOTIDE SEQUENCE [LARGE SCALE GENOMIC DNA]</scope>
</reference>
<gene>
    <name evidence="4" type="ORF">HINF_LOCUS24493</name>
    <name evidence="3" type="ORF">HINF_LOCUS25727</name>
</gene>
<feature type="compositionally biased region" description="Acidic residues" evidence="2">
    <location>
        <begin position="1213"/>
        <end position="1231"/>
    </location>
</feature>
<feature type="compositionally biased region" description="Basic and acidic residues" evidence="2">
    <location>
        <begin position="653"/>
        <end position="662"/>
    </location>
</feature>
<evidence type="ECO:0000256" key="2">
    <source>
        <dbReference type="SAM" id="MobiDB-lite"/>
    </source>
</evidence>
<feature type="region of interest" description="Disordered" evidence="2">
    <location>
        <begin position="1369"/>
        <end position="1390"/>
    </location>
</feature>
<dbReference type="EMBL" id="CATOUU010000653">
    <property type="protein sequence ID" value="CAI9938082.1"/>
    <property type="molecule type" value="Genomic_DNA"/>
</dbReference>
<protein>
    <submittedName>
        <fullName evidence="3">Uncharacterized protein</fullName>
    </submittedName>
</protein>
<feature type="region of interest" description="Disordered" evidence="2">
    <location>
        <begin position="619"/>
        <end position="664"/>
    </location>
</feature>
<accession>A0AA86U4Y3</accession>